<keyword evidence="3" id="KW-1185">Reference proteome</keyword>
<protein>
    <submittedName>
        <fullName evidence="2">Transcription activator effector binding</fullName>
    </submittedName>
</protein>
<dbReference type="Proteomes" id="UP000005387">
    <property type="component" value="Unassembled WGS sequence"/>
</dbReference>
<reference evidence="2 3" key="1">
    <citation type="submission" date="2010-07" db="EMBL/GenBank/DDBJ databases">
        <title>The draft genome of Paenibacillus curdlanolyticus YK9.</title>
        <authorList>
            <consortium name="US DOE Joint Genome Institute (JGI-PGF)"/>
            <person name="Lucas S."/>
            <person name="Copeland A."/>
            <person name="Lapidus A."/>
            <person name="Cheng J.-F."/>
            <person name="Bruce D."/>
            <person name="Goodwin L."/>
            <person name="Pitluck S."/>
            <person name="Land M.L."/>
            <person name="Hauser L."/>
            <person name="Chang Y.-J."/>
            <person name="Jeffries C."/>
            <person name="Anderson I.J."/>
            <person name="Johnson E."/>
            <person name="Loganathan U."/>
            <person name="Mulhopadhyay B."/>
            <person name="Kyrpides N."/>
            <person name="Woyke T.J."/>
        </authorList>
    </citation>
    <scope>NUCLEOTIDE SEQUENCE [LARGE SCALE GENOMIC DNA]</scope>
    <source>
        <strain evidence="2 3">YK9</strain>
    </source>
</reference>
<dbReference type="Pfam" id="PF06445">
    <property type="entry name" value="GyrI-like"/>
    <property type="match status" value="1"/>
</dbReference>
<dbReference type="InterPro" id="IPR010499">
    <property type="entry name" value="AraC_E-bd"/>
</dbReference>
<dbReference type="PANTHER" id="PTHR36444">
    <property type="entry name" value="TRANSCRIPTIONAL REGULATOR PROTEIN YOBU-RELATED"/>
    <property type="match status" value="1"/>
</dbReference>
<dbReference type="OrthoDB" id="9773308at2"/>
<sequence>MIVSTHISSQFPFVAAGRIILFSPRNDEQASINPIAKLWDDFAPRLTELLRPSDKPIARYGICFSSPDARPGDPFDYMAAVNSTALAQLPEDLETRPMPGGQYAVVTYQGPIDGIHSIFDYFHGTWLPSSNYRYACSRPEFELYDERYTDRADEKSIFEIWFPIELPA</sequence>
<accession>E0I3V3</accession>
<organism evidence="2 3">
    <name type="scientific">Paenibacillus curdlanolyticus YK9</name>
    <dbReference type="NCBI Taxonomy" id="717606"/>
    <lineage>
        <taxon>Bacteria</taxon>
        <taxon>Bacillati</taxon>
        <taxon>Bacillota</taxon>
        <taxon>Bacilli</taxon>
        <taxon>Bacillales</taxon>
        <taxon>Paenibacillaceae</taxon>
        <taxon>Paenibacillus</taxon>
    </lineage>
</organism>
<proteinExistence type="predicted"/>
<dbReference type="InterPro" id="IPR029442">
    <property type="entry name" value="GyrI-like"/>
</dbReference>
<dbReference type="SUPFAM" id="SSF55136">
    <property type="entry name" value="Probable bacterial effector-binding domain"/>
    <property type="match status" value="1"/>
</dbReference>
<gene>
    <name evidence="2" type="ORF">PaecuDRAFT_0478</name>
</gene>
<dbReference type="STRING" id="717606.PaecuDRAFT_0478"/>
<dbReference type="AlphaFoldDB" id="E0I3V3"/>
<evidence type="ECO:0000313" key="2">
    <source>
        <dbReference type="EMBL" id="EFM12967.1"/>
    </source>
</evidence>
<name>E0I3V3_9BACL</name>
<dbReference type="RefSeq" id="WP_006036495.1">
    <property type="nucleotide sequence ID" value="NZ_AEDD01000001.1"/>
</dbReference>
<dbReference type="eggNOG" id="COG3708">
    <property type="taxonomic scope" value="Bacteria"/>
</dbReference>
<dbReference type="EMBL" id="AEDD01000001">
    <property type="protein sequence ID" value="EFM12967.1"/>
    <property type="molecule type" value="Genomic_DNA"/>
</dbReference>
<dbReference type="InterPro" id="IPR011256">
    <property type="entry name" value="Reg_factor_effector_dom_sf"/>
</dbReference>
<dbReference type="InterPro" id="IPR053182">
    <property type="entry name" value="YobU-like_regulator"/>
</dbReference>
<dbReference type="PANTHER" id="PTHR36444:SF3">
    <property type="entry name" value="TRANSCRIPTIONAL ACTIVATOR, PUTATIVE-RELATED"/>
    <property type="match status" value="1"/>
</dbReference>
<evidence type="ECO:0000313" key="3">
    <source>
        <dbReference type="Proteomes" id="UP000005387"/>
    </source>
</evidence>
<dbReference type="SMART" id="SM00871">
    <property type="entry name" value="AraC_E_bind"/>
    <property type="match status" value="1"/>
</dbReference>
<evidence type="ECO:0000259" key="1">
    <source>
        <dbReference type="SMART" id="SM00871"/>
    </source>
</evidence>
<feature type="domain" description="AraC effector-binding" evidence="1">
    <location>
        <begin position="1"/>
        <end position="165"/>
    </location>
</feature>
<dbReference type="Gene3D" id="3.20.80.10">
    <property type="entry name" value="Regulatory factor, effector binding domain"/>
    <property type="match status" value="1"/>
</dbReference>